<feature type="compositionally biased region" description="Low complexity" evidence="1">
    <location>
        <begin position="31"/>
        <end position="46"/>
    </location>
</feature>
<dbReference type="RefSeq" id="WP_040827031.1">
    <property type="nucleotide sequence ID" value="NZ_JBIAQY010000019.1"/>
</dbReference>
<dbReference type="Proteomes" id="UP001601992">
    <property type="component" value="Unassembled WGS sequence"/>
</dbReference>
<dbReference type="PROSITE" id="PS51257">
    <property type="entry name" value="PROKAR_LIPOPROTEIN"/>
    <property type="match status" value="1"/>
</dbReference>
<feature type="signal peptide" evidence="2">
    <location>
        <begin position="1"/>
        <end position="19"/>
    </location>
</feature>
<sequence>MRIAALTVLVLLVAGCSTATDQHAHTVAPTESATSALAAPSTTDSSGRAPGQGASFAAVDAWVQDGRPADAAKFATATTQDGTTTPLKDGDVAFNSPTAKIKCTSDSEEGMPGLYCLVDLKNPPAQPARSGEGEFVANWIDFTGTKASVGSMHGDPGPFVRGYGNQLPYGSRIAAGDYTCRMDSSGLICEDKSTKSAVRISDAGILPFGCLSEKTPTEGIGKLYGC</sequence>
<feature type="region of interest" description="Disordered" evidence="1">
    <location>
        <begin position="31"/>
        <end position="53"/>
    </location>
</feature>
<evidence type="ECO:0008006" key="5">
    <source>
        <dbReference type="Google" id="ProtNLM"/>
    </source>
</evidence>
<reference evidence="3 4" key="1">
    <citation type="submission" date="2024-10" db="EMBL/GenBank/DDBJ databases">
        <title>The Natural Products Discovery Center: Release of the First 8490 Sequenced Strains for Exploring Actinobacteria Biosynthetic Diversity.</title>
        <authorList>
            <person name="Kalkreuter E."/>
            <person name="Kautsar S.A."/>
            <person name="Yang D."/>
            <person name="Bader C.D."/>
            <person name="Teijaro C.N."/>
            <person name="Fluegel L."/>
            <person name="Davis C.M."/>
            <person name="Simpson J.R."/>
            <person name="Lauterbach L."/>
            <person name="Steele A.D."/>
            <person name="Gui C."/>
            <person name="Meng S."/>
            <person name="Li G."/>
            <person name="Viehrig K."/>
            <person name="Ye F."/>
            <person name="Su P."/>
            <person name="Kiefer A.F."/>
            <person name="Nichols A."/>
            <person name="Cepeda A.J."/>
            <person name="Yan W."/>
            <person name="Fan B."/>
            <person name="Jiang Y."/>
            <person name="Adhikari A."/>
            <person name="Zheng C.-J."/>
            <person name="Schuster L."/>
            <person name="Cowan T.M."/>
            <person name="Smanski M.J."/>
            <person name="Chevrette M.G."/>
            <person name="De Carvalho L.P.S."/>
            <person name="Shen B."/>
        </authorList>
    </citation>
    <scope>NUCLEOTIDE SEQUENCE [LARGE SCALE GENOMIC DNA]</scope>
    <source>
        <strain evidence="3 4">NPDC002593</strain>
    </source>
</reference>
<comment type="caution">
    <text evidence="3">The sequence shown here is derived from an EMBL/GenBank/DDBJ whole genome shotgun (WGS) entry which is preliminary data.</text>
</comment>
<evidence type="ECO:0000313" key="4">
    <source>
        <dbReference type="Proteomes" id="UP001601992"/>
    </source>
</evidence>
<gene>
    <name evidence="3" type="ORF">ACFYXQ_37555</name>
</gene>
<feature type="chain" id="PRO_5046991988" description="Lipoprotein LppI" evidence="2">
    <location>
        <begin position="20"/>
        <end position="226"/>
    </location>
</feature>
<protein>
    <recommendedName>
        <fullName evidence="5">Lipoprotein LppI</fullName>
    </recommendedName>
</protein>
<proteinExistence type="predicted"/>
<name>A0ABW6SAY1_9NOCA</name>
<dbReference type="EMBL" id="JBIAQY010000019">
    <property type="protein sequence ID" value="MFF3573478.1"/>
    <property type="molecule type" value="Genomic_DNA"/>
</dbReference>
<evidence type="ECO:0000256" key="1">
    <source>
        <dbReference type="SAM" id="MobiDB-lite"/>
    </source>
</evidence>
<keyword evidence="2" id="KW-0732">Signal</keyword>
<organism evidence="3 4">
    <name type="scientific">Nocardia jiangxiensis</name>
    <dbReference type="NCBI Taxonomy" id="282685"/>
    <lineage>
        <taxon>Bacteria</taxon>
        <taxon>Bacillati</taxon>
        <taxon>Actinomycetota</taxon>
        <taxon>Actinomycetes</taxon>
        <taxon>Mycobacteriales</taxon>
        <taxon>Nocardiaceae</taxon>
        <taxon>Nocardia</taxon>
    </lineage>
</organism>
<accession>A0ABW6SAY1</accession>
<evidence type="ECO:0000313" key="3">
    <source>
        <dbReference type="EMBL" id="MFF3573478.1"/>
    </source>
</evidence>
<evidence type="ECO:0000256" key="2">
    <source>
        <dbReference type="SAM" id="SignalP"/>
    </source>
</evidence>
<keyword evidence="4" id="KW-1185">Reference proteome</keyword>